<organism evidence="6 7">
    <name type="scientific">Caproicibacterium amylolyticum</name>
    <dbReference type="NCBI Taxonomy" id="2766537"/>
    <lineage>
        <taxon>Bacteria</taxon>
        <taxon>Bacillati</taxon>
        <taxon>Bacillota</taxon>
        <taxon>Clostridia</taxon>
        <taxon>Eubacteriales</taxon>
        <taxon>Oscillospiraceae</taxon>
        <taxon>Caproicibacterium</taxon>
    </lineage>
</organism>
<feature type="signal peptide" evidence="5">
    <location>
        <begin position="1"/>
        <end position="22"/>
    </location>
</feature>
<dbReference type="KEGG" id="caml:H6X83_01525"/>
<evidence type="ECO:0000256" key="2">
    <source>
        <dbReference type="ARBA" id="ARBA00008520"/>
    </source>
</evidence>
<dbReference type="InterPro" id="IPR006059">
    <property type="entry name" value="SBP"/>
</dbReference>
<keyword evidence="7" id="KW-1185">Reference proteome</keyword>
<dbReference type="RefSeq" id="WP_212507437.1">
    <property type="nucleotide sequence ID" value="NZ_CP060696.1"/>
</dbReference>
<dbReference type="Pfam" id="PF01547">
    <property type="entry name" value="SBP_bac_1"/>
    <property type="match status" value="1"/>
</dbReference>
<evidence type="ECO:0000256" key="4">
    <source>
        <dbReference type="ARBA" id="ARBA00022729"/>
    </source>
</evidence>
<gene>
    <name evidence="6" type="ORF">H6X83_01525</name>
</gene>
<dbReference type="PANTHER" id="PTHR43649:SF31">
    <property type="entry name" value="SN-GLYCEROL-3-PHOSPHATE-BINDING PERIPLASMIC PROTEIN UGPB"/>
    <property type="match status" value="1"/>
</dbReference>
<keyword evidence="4 5" id="KW-0732">Signal</keyword>
<sequence>MKKLTRIVSTMLAATLVASSMAGCGNSSSGAKTADGKANINILVYMQDHEKAVYKKLIEQYKKDHADKVGNINFQVTTQDEYNTKMTAAMTSKKLPDIFYVGPDSVRSYVDNGYVMPLDDMIAKNSSIKTGDLWPTIIKAYRYDGTKTGSGKLYALPKDLSTFAYAYNKDMFDKAGVAYPDPNKPYTYSEFLDVCKKLTKDNNGDGKTDQWGASFADAFMLNPFIYGNNGHYLNSDYSKVEIDGQKAFTDALQFYCDLTTKYKVTPTVKEDSAVGPYQRWLAGQVGFYGCGTWDVGAFMDKKTLPFKWDLCGWPVGDSGKTTTWLGTVGYAVSKTCQNPDVALDLISYLSTNLDGQKEVSGATGQESIQLPNIMSYAKGDFKKAVSAGTVKYPSNIDVMFNYIGSENNYNGIFTETTYTYNADWFNTFTTGLTDVKSGKKTVTQYIKEIQPKMQQDLNKAIALQNKNKKTSSK</sequence>
<dbReference type="SUPFAM" id="SSF53850">
    <property type="entry name" value="Periplasmic binding protein-like II"/>
    <property type="match status" value="1"/>
</dbReference>
<evidence type="ECO:0000256" key="1">
    <source>
        <dbReference type="ARBA" id="ARBA00004196"/>
    </source>
</evidence>
<evidence type="ECO:0000313" key="7">
    <source>
        <dbReference type="Proteomes" id="UP000516046"/>
    </source>
</evidence>
<name>A0A7G9WI62_9FIRM</name>
<dbReference type="EMBL" id="CP060696">
    <property type="protein sequence ID" value="QNO18374.1"/>
    <property type="molecule type" value="Genomic_DNA"/>
</dbReference>
<feature type="chain" id="PRO_5039006225" evidence="5">
    <location>
        <begin position="23"/>
        <end position="473"/>
    </location>
</feature>
<reference evidence="6 7" key="1">
    <citation type="submission" date="2020-08" db="EMBL/GenBank/DDBJ databases">
        <authorList>
            <person name="Ren C."/>
            <person name="Gu Y."/>
            <person name="Xu Y."/>
        </authorList>
    </citation>
    <scope>NUCLEOTIDE SEQUENCE [LARGE SCALE GENOMIC DNA]</scope>
    <source>
        <strain evidence="6 7">LBM18003</strain>
    </source>
</reference>
<evidence type="ECO:0000256" key="5">
    <source>
        <dbReference type="SAM" id="SignalP"/>
    </source>
</evidence>
<evidence type="ECO:0000313" key="6">
    <source>
        <dbReference type="EMBL" id="QNO18374.1"/>
    </source>
</evidence>
<protein>
    <submittedName>
        <fullName evidence="6">Sugar ABC transporter substrate-binding protein</fullName>
    </submittedName>
</protein>
<dbReference type="CDD" id="cd13585">
    <property type="entry name" value="PBP2_TMBP_like"/>
    <property type="match status" value="1"/>
</dbReference>
<comment type="similarity">
    <text evidence="2">Belongs to the bacterial solute-binding protein 1 family.</text>
</comment>
<comment type="subcellular location">
    <subcellularLocation>
        <location evidence="1">Cell envelope</location>
    </subcellularLocation>
</comment>
<dbReference type="Proteomes" id="UP000516046">
    <property type="component" value="Chromosome"/>
</dbReference>
<dbReference type="AlphaFoldDB" id="A0A7G9WI62"/>
<accession>A0A7G9WI62</accession>
<dbReference type="InterPro" id="IPR050490">
    <property type="entry name" value="Bact_solute-bd_prot1"/>
</dbReference>
<keyword evidence="3" id="KW-0813">Transport</keyword>
<dbReference type="PANTHER" id="PTHR43649">
    <property type="entry name" value="ARABINOSE-BINDING PROTEIN-RELATED"/>
    <property type="match status" value="1"/>
</dbReference>
<dbReference type="PROSITE" id="PS51257">
    <property type="entry name" value="PROKAR_LIPOPROTEIN"/>
    <property type="match status" value="1"/>
</dbReference>
<proteinExistence type="inferred from homology"/>
<dbReference type="Gene3D" id="3.40.190.10">
    <property type="entry name" value="Periplasmic binding protein-like II"/>
    <property type="match status" value="1"/>
</dbReference>
<evidence type="ECO:0000256" key="3">
    <source>
        <dbReference type="ARBA" id="ARBA00022448"/>
    </source>
</evidence>
<dbReference type="GO" id="GO:0030313">
    <property type="term" value="C:cell envelope"/>
    <property type="evidence" value="ECO:0007669"/>
    <property type="project" value="UniProtKB-SubCell"/>
</dbReference>